<accession>A0A9Q7AAX3</accession>
<dbReference type="EMBL" id="CP072943">
    <property type="protein sequence ID" value="QTX33570.1"/>
    <property type="molecule type" value="Genomic_DNA"/>
</dbReference>
<keyword evidence="4" id="KW-1185">Reference proteome</keyword>
<reference evidence="4" key="1">
    <citation type="submission" date="2021-04" db="EMBL/GenBank/DDBJ databases">
        <title>A novel Synergistetes isolate from a pyrite-forming mixed culture.</title>
        <authorList>
            <person name="Bunk B."/>
            <person name="Sproer C."/>
            <person name="Spring S."/>
            <person name="Pester M."/>
        </authorList>
    </citation>
    <scope>NUCLEOTIDE SEQUENCE [LARGE SCALE GENOMIC DNA]</scope>
    <source>
        <strain evidence="4">J.5.4.2-T.3.5.2</strain>
    </source>
</reference>
<evidence type="ECO:0000313" key="3">
    <source>
        <dbReference type="EMBL" id="QTX33570.1"/>
    </source>
</evidence>
<proteinExistence type="predicted"/>
<sequence>MTDLKQGTCPACGSPFQSDDPDMPGFLPSSAEQKAGAVCRRCFRLVHYGQVTKAPLNDETVIAQLRPASLRASGIVLLVDPTAMEFSRRALDVAKALHLPFIAVVTKADLFDRWMDRKELVSWISRQWDLPRERSMALSLLDSKALFDLRSRLPQLFGRSYRLLVLGVANAGKSTFIRGISRRGKELALSPLPGTTLGCVDVPVGQEGLLIDSPGLRLGNFWIPRLCPSCLSQLVSRHKLSRKTFILHRDQSLMFGGLAYGRIVDCADREWVKVTAFASSEIPLHRTKAGREEELLERHAGALLSVPCPSCLDTLRGSYPLVEHHVALRRGEDLILPGCGWLACYQGEATFSLFLPEGFAPEIRPWFVAPFPPRNQRRR</sequence>
<feature type="domain" description="NOA1/YqeH-like C-terminal" evidence="2">
    <location>
        <begin position="274"/>
        <end position="364"/>
    </location>
</feature>
<protein>
    <submittedName>
        <fullName evidence="3">50S ribosome-binding GTPase</fullName>
    </submittedName>
</protein>
<dbReference type="InterPro" id="IPR006073">
    <property type="entry name" value="GTP-bd"/>
</dbReference>
<gene>
    <name evidence="3" type="ORF">KAR29_06885</name>
</gene>
<dbReference type="GO" id="GO:0005525">
    <property type="term" value="F:GTP binding"/>
    <property type="evidence" value="ECO:0007669"/>
    <property type="project" value="InterPro"/>
</dbReference>
<evidence type="ECO:0000259" key="2">
    <source>
        <dbReference type="Pfam" id="PF21516"/>
    </source>
</evidence>
<dbReference type="KEGG" id="aram:KAR29_06885"/>
<feature type="domain" description="G" evidence="1">
    <location>
        <begin position="164"/>
        <end position="216"/>
    </location>
</feature>
<dbReference type="InterPro" id="IPR048422">
    <property type="entry name" value="NOA1/YqeH-like_C"/>
</dbReference>
<dbReference type="Pfam" id="PF01926">
    <property type="entry name" value="MMR_HSR1"/>
    <property type="match status" value="1"/>
</dbReference>
<dbReference type="InterPro" id="IPR050896">
    <property type="entry name" value="Mito_lipid_metab_GTPase"/>
</dbReference>
<name>A0A9Q7AAX3_9BACT</name>
<dbReference type="PANTHER" id="PTHR46434">
    <property type="entry name" value="GENETIC INTERACTOR OF PROHIBITINS 3, MITOCHONDRIAL"/>
    <property type="match status" value="1"/>
</dbReference>
<dbReference type="AlphaFoldDB" id="A0A9Q7AAX3"/>
<evidence type="ECO:0000259" key="1">
    <source>
        <dbReference type="Pfam" id="PF01926"/>
    </source>
</evidence>
<evidence type="ECO:0000313" key="4">
    <source>
        <dbReference type="Proteomes" id="UP000671879"/>
    </source>
</evidence>
<dbReference type="Proteomes" id="UP000671879">
    <property type="component" value="Chromosome"/>
</dbReference>
<dbReference type="InterPro" id="IPR027417">
    <property type="entry name" value="P-loop_NTPase"/>
</dbReference>
<dbReference type="SUPFAM" id="SSF52540">
    <property type="entry name" value="P-loop containing nucleoside triphosphate hydrolases"/>
    <property type="match status" value="1"/>
</dbReference>
<dbReference type="PANTHER" id="PTHR46434:SF1">
    <property type="entry name" value="GENETIC INTERACTOR OF PROHIBITINS 3, MITOCHONDRIAL"/>
    <property type="match status" value="1"/>
</dbReference>
<dbReference type="Pfam" id="PF21516">
    <property type="entry name" value="YqeH-like_C"/>
    <property type="match status" value="1"/>
</dbReference>
<dbReference type="Gene3D" id="3.40.50.300">
    <property type="entry name" value="P-loop containing nucleotide triphosphate hydrolases"/>
    <property type="match status" value="1"/>
</dbReference>
<dbReference type="RefSeq" id="WP_274374855.1">
    <property type="nucleotide sequence ID" value="NZ_CP072943.1"/>
</dbReference>
<organism evidence="3 4">
    <name type="scientific">Aminithiophilus ramosus</name>
    <dbReference type="NCBI Taxonomy" id="3029084"/>
    <lineage>
        <taxon>Bacteria</taxon>
        <taxon>Thermotogati</taxon>
        <taxon>Synergistota</taxon>
        <taxon>Synergistia</taxon>
        <taxon>Synergistales</taxon>
        <taxon>Aminithiophilaceae</taxon>
        <taxon>Aminithiophilus</taxon>
    </lineage>
</organism>